<dbReference type="PATRIC" id="fig|1048834.4.peg.2029"/>
<dbReference type="GO" id="GO:0006310">
    <property type="term" value="P:DNA recombination"/>
    <property type="evidence" value="ECO:0007669"/>
    <property type="project" value="UniProtKB-KW"/>
</dbReference>
<keyword evidence="4" id="KW-0233">DNA recombination</keyword>
<dbReference type="AlphaFoldDB" id="F8IF90"/>
<evidence type="ECO:0000256" key="3">
    <source>
        <dbReference type="ARBA" id="ARBA00023125"/>
    </source>
</evidence>
<evidence type="ECO:0000259" key="5">
    <source>
        <dbReference type="Pfam" id="PF01385"/>
    </source>
</evidence>
<protein>
    <submittedName>
        <fullName evidence="6">Transposase, IS605 OrfB family</fullName>
    </submittedName>
</protein>
<evidence type="ECO:0000256" key="4">
    <source>
        <dbReference type="ARBA" id="ARBA00023172"/>
    </source>
</evidence>
<dbReference type="NCBIfam" id="NF040570">
    <property type="entry name" value="guided_TnpB"/>
    <property type="match status" value="1"/>
</dbReference>
<evidence type="ECO:0000256" key="2">
    <source>
        <dbReference type="ARBA" id="ARBA00022578"/>
    </source>
</evidence>
<dbReference type="Proteomes" id="UP000000292">
    <property type="component" value="Chromosome"/>
</dbReference>
<evidence type="ECO:0000313" key="6">
    <source>
        <dbReference type="EMBL" id="AEJ44055.1"/>
    </source>
</evidence>
<dbReference type="InterPro" id="IPR010095">
    <property type="entry name" value="Cas12f1-like_TNB"/>
</dbReference>
<dbReference type="eggNOG" id="COG0675">
    <property type="taxonomic scope" value="Bacteria"/>
</dbReference>
<evidence type="ECO:0000256" key="1">
    <source>
        <dbReference type="ARBA" id="ARBA00008761"/>
    </source>
</evidence>
<keyword evidence="2" id="KW-0815">Transposition</keyword>
<reference evidence="6 7" key="1">
    <citation type="journal article" date="2011" name="J. Bacteriol.">
        <title>Complete Genome Sequence of Alicyclobacillus acidocaldarius Strain Tc-4-1.</title>
        <authorList>
            <person name="Chen Y."/>
            <person name="He Y."/>
            <person name="Zhang B."/>
            <person name="Yang J."/>
            <person name="Li W."/>
            <person name="Dong Z."/>
            <person name="Hu S."/>
        </authorList>
    </citation>
    <scope>NUCLEOTIDE SEQUENCE [LARGE SCALE GENOMIC DNA]</scope>
    <source>
        <strain evidence="6 7">Tc-4-1</strain>
    </source>
</reference>
<proteinExistence type="inferred from homology"/>
<feature type="domain" description="Probable transposase IS891/IS1136/IS1341" evidence="5">
    <location>
        <begin position="10"/>
        <end position="85"/>
    </location>
</feature>
<comment type="similarity">
    <text evidence="1">In the C-terminal section; belongs to the transposase 35 family.</text>
</comment>
<reference evidence="7" key="2">
    <citation type="submission" date="2011-06" db="EMBL/GenBank/DDBJ databases">
        <title>The complete genome sequence of Alicyclobacillus acidocaldarius sp. Tc-4-1.</title>
        <authorList>
            <person name="Chen Y."/>
            <person name="He Y."/>
            <person name="Dong Z."/>
            <person name="Hu S."/>
        </authorList>
    </citation>
    <scope>NUCLEOTIDE SEQUENCE [LARGE SCALE GENOMIC DNA]</scope>
    <source>
        <strain evidence="7">Tc-4-1</strain>
    </source>
</reference>
<keyword evidence="3" id="KW-0238">DNA-binding</keyword>
<dbReference type="GO" id="GO:0003677">
    <property type="term" value="F:DNA binding"/>
    <property type="evidence" value="ECO:0007669"/>
    <property type="project" value="UniProtKB-KW"/>
</dbReference>
<dbReference type="HOGENOM" id="CLU_1691805_0_0_9"/>
<accession>F8IF90</accession>
<dbReference type="GO" id="GO:0032196">
    <property type="term" value="P:transposition"/>
    <property type="evidence" value="ECO:0007669"/>
    <property type="project" value="UniProtKB-KW"/>
</dbReference>
<dbReference type="EMBL" id="CP002902">
    <property type="protein sequence ID" value="AEJ44055.1"/>
    <property type="molecule type" value="Genomic_DNA"/>
</dbReference>
<sequence length="155" mass="17764">MCGSASVLAKPLVRHLRRLRRLSKRHSRKRPGSRNRRKSALALARLHRKIRNIRQDFLHKVTTELAKTKRVIVIEDLHVRGMVQNRALARAIFGRGFLASFRRMLTYKCAWYGSELIVAPRFLREQQDVLGVRVRDKRATIVGAGVDVPGVQHAA</sequence>
<dbReference type="Pfam" id="PF01385">
    <property type="entry name" value="OrfB_IS605"/>
    <property type="match status" value="1"/>
</dbReference>
<gene>
    <name evidence="6" type="ordered locus">TC41_2148</name>
</gene>
<dbReference type="InterPro" id="IPR001959">
    <property type="entry name" value="Transposase"/>
</dbReference>
<evidence type="ECO:0000313" key="7">
    <source>
        <dbReference type="Proteomes" id="UP000000292"/>
    </source>
</evidence>
<dbReference type="NCBIfam" id="TIGR01766">
    <property type="entry name" value="IS200/IS605 family accessory protein TnpB-like domain"/>
    <property type="match status" value="1"/>
</dbReference>
<dbReference type="KEGG" id="aad:TC41_2148"/>
<organism evidence="6 7">
    <name type="scientific">Alicyclobacillus acidocaldarius (strain Tc-4-1)</name>
    <name type="common">Bacillus acidocaldarius</name>
    <dbReference type="NCBI Taxonomy" id="1048834"/>
    <lineage>
        <taxon>Bacteria</taxon>
        <taxon>Bacillati</taxon>
        <taxon>Bacillota</taxon>
        <taxon>Bacilli</taxon>
        <taxon>Bacillales</taxon>
        <taxon>Alicyclobacillaceae</taxon>
        <taxon>Alicyclobacillus</taxon>
    </lineage>
</organism>
<dbReference type="STRING" id="1048834.TC41_2148"/>
<name>F8IF90_ALIAT</name>